<keyword evidence="4" id="KW-0238">DNA-binding</keyword>
<dbReference type="CDD" id="cd00067">
    <property type="entry name" value="GAL4"/>
    <property type="match status" value="1"/>
</dbReference>
<dbReference type="OrthoDB" id="5121955at2759"/>
<evidence type="ECO:0000256" key="6">
    <source>
        <dbReference type="ARBA" id="ARBA00023242"/>
    </source>
</evidence>
<feature type="region of interest" description="Disordered" evidence="7">
    <location>
        <begin position="55"/>
        <end position="75"/>
    </location>
</feature>
<dbReference type="Pfam" id="PF00172">
    <property type="entry name" value="Zn_clus"/>
    <property type="match status" value="1"/>
</dbReference>
<feature type="compositionally biased region" description="Basic and acidic residues" evidence="7">
    <location>
        <begin position="898"/>
        <end position="915"/>
    </location>
</feature>
<evidence type="ECO:0000256" key="1">
    <source>
        <dbReference type="ARBA" id="ARBA00022723"/>
    </source>
</evidence>
<evidence type="ECO:0000256" key="2">
    <source>
        <dbReference type="ARBA" id="ARBA00022833"/>
    </source>
</evidence>
<evidence type="ECO:0000256" key="3">
    <source>
        <dbReference type="ARBA" id="ARBA00023015"/>
    </source>
</evidence>
<dbReference type="OMA" id="HRETEFD"/>
<dbReference type="InterPro" id="IPR052073">
    <property type="entry name" value="Amide_Lactam_Regulators"/>
</dbReference>
<evidence type="ECO:0000313" key="10">
    <source>
        <dbReference type="Proteomes" id="UP000190831"/>
    </source>
</evidence>
<dbReference type="Gene3D" id="4.10.240.10">
    <property type="entry name" value="Zn(2)-C6 fungal-type DNA-binding domain"/>
    <property type="match status" value="1"/>
</dbReference>
<feature type="region of interest" description="Disordered" evidence="7">
    <location>
        <begin position="885"/>
        <end position="929"/>
    </location>
</feature>
<dbReference type="GO" id="GO:0006351">
    <property type="term" value="P:DNA-templated transcription"/>
    <property type="evidence" value="ECO:0007669"/>
    <property type="project" value="InterPro"/>
</dbReference>
<feature type="compositionally biased region" description="Low complexity" evidence="7">
    <location>
        <begin position="61"/>
        <end position="75"/>
    </location>
</feature>
<dbReference type="SMART" id="SM00906">
    <property type="entry name" value="Fungal_trans"/>
    <property type="match status" value="1"/>
</dbReference>
<dbReference type="GO" id="GO:0008270">
    <property type="term" value="F:zinc ion binding"/>
    <property type="evidence" value="ECO:0007669"/>
    <property type="project" value="InterPro"/>
</dbReference>
<keyword evidence="3" id="KW-0805">Transcription regulation</keyword>
<dbReference type="InterPro" id="IPR007219">
    <property type="entry name" value="XnlR_reg_dom"/>
</dbReference>
<dbReference type="GO" id="GO:0000981">
    <property type="term" value="F:DNA-binding transcription factor activity, RNA polymerase II-specific"/>
    <property type="evidence" value="ECO:0007669"/>
    <property type="project" value="InterPro"/>
</dbReference>
<feature type="compositionally biased region" description="Low complexity" evidence="7">
    <location>
        <begin position="115"/>
        <end position="129"/>
    </location>
</feature>
<sequence>MSGTDEKPYKVRKRRSARACEVCHDRKVRCDANVRMPCSSCQAFGLVCRLREKKGKRGRPARSAGVGGAADASSSAATAPMPAAAAAVRDVASAAACANPNNSSDRAPLAPPLQGSGAASSRAAGIHGARPGPAGVTAAGINVTLSQTGASAGAAASANASASSSARASASANAGAGTAAATAAAAAHDDQAVRETVSNGMSFGDEYLRSHGLEPGVYYEAARQDRERVYVYFGSSSFLSLLAGSPFGEGCNFASAEKLRASLPQSGFGTPAVANMELLRIAGAFLLPAKEICDELVQLYFHHIHPLMPLMDRTEFMRDYRQHSCSIFLLQAMLCVAVKLSPNPRLTGSDGSTDLASNIFYQRAKALYDSRYEENEICLLQGMILLSKQSFNEKNTIHMPMYFIKNAIIVAQTYGLHRSAEFHPTLTNNEKKARKLIWWILYVIDAFASVAIGRPQAINLDDCDVPVLTHDDFNFDGQRPEHRPPPDYMDCIICTVQIAEIMSRISKELSRPSNRQCDATTLIQHFDFLLQRWRLNLPQSLAYNSNAEIFTKHSIPKAFVNALYYKTLCLLHKSNIHDVICTSPDGYNSAGIAFQAAHSLSLIGQILLDRNELSYFYVSHAYCFFEALIIFVHHMYDPKSLFADIALKCFHVLERVLQRFGTQWNSCALLSKLIFMFSQKPDYIREVVHRFKQNLKTRTDPNIPIEVPDSKRESFSSPSLPPGPREWSMPKLNPQFQGDTKQSTTPMYPNSQYVVAGQTEMYPAQIQLGAQNIDATARSAPIPTQLQFVPAGPIISSLQRPPHQHHTPPQPRPTSVHYALPELNFTTTTITSDAHRETEFDPHQLFPDVSEPLPPDFQFVSSQSFVPADDAFYRGDDVEQTGVKLEQKSHPNSDSTAEETHHHTDPRTDEWEQQKKTATAAPKTSIPLPPGFWDSVKVNLNFFSPSDTFPWPAEPHNHNADEEYSHNENEKSGWPQNSS</sequence>
<evidence type="ECO:0000259" key="8">
    <source>
        <dbReference type="PROSITE" id="PS50048"/>
    </source>
</evidence>
<dbReference type="SMART" id="SM00066">
    <property type="entry name" value="GAL4"/>
    <property type="match status" value="1"/>
</dbReference>
<feature type="region of interest" description="Disordered" evidence="7">
    <location>
        <begin position="98"/>
        <end position="131"/>
    </location>
</feature>
<organism evidence="9 10">
    <name type="scientific">Lachancea fermentati</name>
    <name type="common">Zygosaccharomyces fermentati</name>
    <dbReference type="NCBI Taxonomy" id="4955"/>
    <lineage>
        <taxon>Eukaryota</taxon>
        <taxon>Fungi</taxon>
        <taxon>Dikarya</taxon>
        <taxon>Ascomycota</taxon>
        <taxon>Saccharomycotina</taxon>
        <taxon>Saccharomycetes</taxon>
        <taxon>Saccharomycetales</taxon>
        <taxon>Saccharomycetaceae</taxon>
        <taxon>Lachancea</taxon>
    </lineage>
</organism>
<feature type="compositionally biased region" description="Basic and acidic residues" evidence="7">
    <location>
        <begin position="955"/>
        <end position="971"/>
    </location>
</feature>
<dbReference type="Pfam" id="PF04082">
    <property type="entry name" value="Fungal_trans"/>
    <property type="match status" value="1"/>
</dbReference>
<dbReference type="InterPro" id="IPR036864">
    <property type="entry name" value="Zn2-C6_fun-type_DNA-bd_sf"/>
</dbReference>
<reference evidence="9 10" key="1">
    <citation type="submission" date="2016-03" db="EMBL/GenBank/DDBJ databases">
        <authorList>
            <person name="Devillers H."/>
        </authorList>
    </citation>
    <scope>NUCLEOTIDE SEQUENCE [LARGE SCALE GENOMIC DNA]</scope>
    <source>
        <strain evidence="9">CBS 6772</strain>
    </source>
</reference>
<keyword evidence="6" id="KW-0539">Nucleus</keyword>
<dbReference type="SUPFAM" id="SSF57701">
    <property type="entry name" value="Zn2/Cys6 DNA-binding domain"/>
    <property type="match status" value="1"/>
</dbReference>
<feature type="region of interest" description="Disordered" evidence="7">
    <location>
        <begin position="944"/>
        <end position="979"/>
    </location>
</feature>
<dbReference type="GO" id="GO:0003677">
    <property type="term" value="F:DNA binding"/>
    <property type="evidence" value="ECO:0007669"/>
    <property type="project" value="UniProtKB-KW"/>
</dbReference>
<dbReference type="InterPro" id="IPR001138">
    <property type="entry name" value="Zn2Cys6_DnaBD"/>
</dbReference>
<accession>A0A1G4MAS4</accession>
<name>A0A1G4MAS4_LACFM</name>
<protein>
    <submittedName>
        <fullName evidence="9">LAFE_0D02212g1_1</fullName>
    </submittedName>
</protein>
<dbReference type="PANTHER" id="PTHR47171">
    <property type="entry name" value="FARA-RELATED"/>
    <property type="match status" value="1"/>
</dbReference>
<evidence type="ECO:0000256" key="4">
    <source>
        <dbReference type="ARBA" id="ARBA00023125"/>
    </source>
</evidence>
<evidence type="ECO:0000256" key="5">
    <source>
        <dbReference type="ARBA" id="ARBA00023163"/>
    </source>
</evidence>
<dbReference type="AlphaFoldDB" id="A0A1G4MAS4"/>
<feature type="region of interest" description="Disordered" evidence="7">
    <location>
        <begin position="707"/>
        <end position="729"/>
    </location>
</feature>
<feature type="domain" description="Zn(2)-C6 fungal-type" evidence="8">
    <location>
        <begin position="19"/>
        <end position="50"/>
    </location>
</feature>
<keyword evidence="2" id="KW-0862">Zinc</keyword>
<keyword evidence="1" id="KW-0479">Metal-binding</keyword>
<proteinExistence type="predicted"/>
<keyword evidence="5" id="KW-0804">Transcription</keyword>
<dbReference type="CDD" id="cd12148">
    <property type="entry name" value="fungal_TF_MHR"/>
    <property type="match status" value="1"/>
</dbReference>
<dbReference type="PANTHER" id="PTHR47171:SF3">
    <property type="entry name" value="FARA-RELATED"/>
    <property type="match status" value="1"/>
</dbReference>
<evidence type="ECO:0000256" key="7">
    <source>
        <dbReference type="SAM" id="MobiDB-lite"/>
    </source>
</evidence>
<evidence type="ECO:0000313" key="9">
    <source>
        <dbReference type="EMBL" id="SCW00972.1"/>
    </source>
</evidence>
<keyword evidence="10" id="KW-1185">Reference proteome</keyword>
<dbReference type="PROSITE" id="PS50048">
    <property type="entry name" value="ZN2_CY6_FUNGAL_2"/>
    <property type="match status" value="1"/>
</dbReference>
<dbReference type="EMBL" id="LT598492">
    <property type="protein sequence ID" value="SCW00972.1"/>
    <property type="molecule type" value="Genomic_DNA"/>
</dbReference>
<dbReference type="PROSITE" id="PS00463">
    <property type="entry name" value="ZN2_CY6_FUNGAL_1"/>
    <property type="match status" value="1"/>
</dbReference>
<dbReference type="Proteomes" id="UP000190831">
    <property type="component" value="Chromosome D"/>
</dbReference>
<gene>
    <name evidence="9" type="ORF">LAFE_0D02212G</name>
</gene>